<gene>
    <name evidence="2" type="ORF">GCM10023313_17210</name>
</gene>
<keyword evidence="1" id="KW-0472">Membrane</keyword>
<evidence type="ECO:0008006" key="4">
    <source>
        <dbReference type="Google" id="ProtNLM"/>
    </source>
</evidence>
<keyword evidence="3" id="KW-1185">Reference proteome</keyword>
<sequence length="148" mass="14547">MGFFGSIGKALGSVGKAIGKGAKSVGKIALGAANTALAATTGVSLLPQPTQATAADMVYTPSPINPGLAANQQYISNATAGASITGASPGGQSWGELLKGAAQVLSGNKPVQFEVGANQNTMPSWLLPVGVGGALLIGLMAVSKKGRR</sequence>
<dbReference type="EMBL" id="BAABJI010000002">
    <property type="protein sequence ID" value="GAA4914395.1"/>
    <property type="molecule type" value="Genomic_DNA"/>
</dbReference>
<name>A0ABP9FYD7_9SPHI</name>
<dbReference type="Proteomes" id="UP001501436">
    <property type="component" value="Unassembled WGS sequence"/>
</dbReference>
<protein>
    <recommendedName>
        <fullName evidence="4">Secreted protein with PEP-CTERM sorting signal</fullName>
    </recommendedName>
</protein>
<evidence type="ECO:0000256" key="1">
    <source>
        <dbReference type="SAM" id="Phobius"/>
    </source>
</evidence>
<keyword evidence="1" id="KW-0812">Transmembrane</keyword>
<organism evidence="2 3">
    <name type="scientific">Mucilaginibacter defluvii</name>
    <dbReference type="NCBI Taxonomy" id="1196019"/>
    <lineage>
        <taxon>Bacteria</taxon>
        <taxon>Pseudomonadati</taxon>
        <taxon>Bacteroidota</taxon>
        <taxon>Sphingobacteriia</taxon>
        <taxon>Sphingobacteriales</taxon>
        <taxon>Sphingobacteriaceae</taxon>
        <taxon>Mucilaginibacter</taxon>
    </lineage>
</organism>
<proteinExistence type="predicted"/>
<evidence type="ECO:0000313" key="3">
    <source>
        <dbReference type="Proteomes" id="UP001501436"/>
    </source>
</evidence>
<dbReference type="RefSeq" id="WP_345330686.1">
    <property type="nucleotide sequence ID" value="NZ_BAABJI010000002.1"/>
</dbReference>
<feature type="transmembrane region" description="Helical" evidence="1">
    <location>
        <begin position="125"/>
        <end position="142"/>
    </location>
</feature>
<accession>A0ABP9FYD7</accession>
<keyword evidence="1" id="KW-1133">Transmembrane helix</keyword>
<comment type="caution">
    <text evidence="2">The sequence shown here is derived from an EMBL/GenBank/DDBJ whole genome shotgun (WGS) entry which is preliminary data.</text>
</comment>
<evidence type="ECO:0000313" key="2">
    <source>
        <dbReference type="EMBL" id="GAA4914395.1"/>
    </source>
</evidence>
<reference evidence="3" key="1">
    <citation type="journal article" date="2019" name="Int. J. Syst. Evol. Microbiol.">
        <title>The Global Catalogue of Microorganisms (GCM) 10K type strain sequencing project: providing services to taxonomists for standard genome sequencing and annotation.</title>
        <authorList>
            <consortium name="The Broad Institute Genomics Platform"/>
            <consortium name="The Broad Institute Genome Sequencing Center for Infectious Disease"/>
            <person name="Wu L."/>
            <person name="Ma J."/>
        </authorList>
    </citation>
    <scope>NUCLEOTIDE SEQUENCE [LARGE SCALE GENOMIC DNA]</scope>
    <source>
        <strain evidence="3">JCM 18283</strain>
    </source>
</reference>